<comment type="caution">
    <text evidence="2">The sequence shown here is derived from an EMBL/GenBank/DDBJ whole genome shotgun (WGS) entry which is preliminary data.</text>
</comment>
<keyword evidence="3" id="KW-1185">Reference proteome</keyword>
<feature type="compositionally biased region" description="Basic and acidic residues" evidence="1">
    <location>
        <begin position="12"/>
        <end position="39"/>
    </location>
</feature>
<feature type="compositionally biased region" description="Basic and acidic residues" evidence="1">
    <location>
        <begin position="53"/>
        <end position="68"/>
    </location>
</feature>
<feature type="region of interest" description="Disordered" evidence="1">
    <location>
        <begin position="551"/>
        <end position="626"/>
    </location>
</feature>
<dbReference type="STRING" id="97359.A0A550C9U4"/>
<sequence length="1064" mass="118284">MNVADLLQESPSGDKARRQTQNRERDRDARDQPPPHAPDRQPAPDQQPPPRDSWNKYDRFAGERRDKWPPPIMSGGGDGYGYRGMRETAGPGWPPDYHTHPSHASAPPGPAPMYPPSMLGPGAVQGQRPLPIGLSSSPGASSGPMLSGYADPSPFHGASAPSITGPGQPPGPPPPPVSGPSSQAPRRSQTLQGPAQPQRSPAMNTLRSEMQIGPGWGPGSGRPPMSAAEMMDQERERERERSRLLQMEWERDRDRERRKAMKPADDPYKHPPPARRDSNPNINPNLNPSALKDDDGQRDAEVEMRTRHIQPQQLRPSREQVQGELVVLHPHAPATQTMAPPPGMIGYGHHDMRERDRDRERLGLPPHSGHPNLPPPHHPAQMMYPTPPAPPPGQYAQMNRGDPLRPFQNQFHTGWVQEEPVSLSGSPQPLGRERELRERERERDRDRDRRKSKSGKPREFHERDRDRERRERRSELMNMMYEPPVYNDPYAERGAREMYPEKIALEQGAFVVEWEREKEVCAKATIDLGIHVYPRIPFPYFFDIAPGTAKPEEADEKRAEADTAPVEAVEVDTETRTTVLIPAAHLPSERPPRPRVWGGGLVPPPGYEESRRRRRSRDQESDTRGRRRIYTDDSDLFTCAVHAGWTTWSAGRRARLEGWDMRVELRVLRCASSCANGAVGGGGKEELVGRFVGGLGERYHGARPEEWPEEDSDDDEQDDGTAMTSAGWGTGHDGSAIELLKVEFVKGISHSLGLKNRDQRIAEYSERNVALSSPSASPPRGGIRSRKLRRAWPGALPNAIPIIPLLQLEESLQREHLRPPSILDLDVDRRVMEVRTVKLAYGKENKGLCAGYKYDPDTLKSVLFPHRSAERPTKRRRLDDDDMNPDVMMDQPALSADGEEGGDEARRPIILESAHERYLLTPTKQDSYSLSLVGEGTAKTGVNGSSGDVPSTLEDEAPMAEAAGSPKEPGEVEEEPTPVVNGAGSNGEPKLEDAGSASAEPRSRRIGKRKGVARKEPLRYALPPAQRVADNLDVDAFKFSEGGLECGEKAIRIVAWKYVPVEAL</sequence>
<feature type="compositionally biased region" description="Basic and acidic residues" evidence="1">
    <location>
        <begin position="291"/>
        <end position="306"/>
    </location>
</feature>
<feature type="region of interest" description="Disordered" evidence="1">
    <location>
        <begin position="699"/>
        <end position="730"/>
    </location>
</feature>
<name>A0A550C9U4_9AGAR</name>
<reference evidence="2 3" key="1">
    <citation type="journal article" date="2019" name="New Phytol.">
        <title>Comparative genomics reveals unique wood-decay strategies and fruiting body development in the Schizophyllaceae.</title>
        <authorList>
            <person name="Almasi E."/>
            <person name="Sahu N."/>
            <person name="Krizsan K."/>
            <person name="Balint B."/>
            <person name="Kovacs G.M."/>
            <person name="Kiss B."/>
            <person name="Cseklye J."/>
            <person name="Drula E."/>
            <person name="Henrissat B."/>
            <person name="Nagy I."/>
            <person name="Chovatia M."/>
            <person name="Adam C."/>
            <person name="LaButti K."/>
            <person name="Lipzen A."/>
            <person name="Riley R."/>
            <person name="Grigoriev I.V."/>
            <person name="Nagy L.G."/>
        </authorList>
    </citation>
    <scope>NUCLEOTIDE SEQUENCE [LARGE SCALE GENOMIC DNA]</scope>
    <source>
        <strain evidence="2 3">NL-1724</strain>
    </source>
</reference>
<feature type="compositionally biased region" description="Basic and acidic residues" evidence="1">
    <location>
        <begin position="348"/>
        <end position="362"/>
    </location>
</feature>
<feature type="region of interest" description="Disordered" evidence="1">
    <location>
        <begin position="1"/>
        <end position="476"/>
    </location>
</feature>
<feature type="compositionally biased region" description="Basic and acidic residues" evidence="1">
    <location>
        <begin position="551"/>
        <end position="561"/>
    </location>
</feature>
<gene>
    <name evidence="2" type="ORF">BD626DRAFT_549146</name>
</gene>
<evidence type="ECO:0000313" key="2">
    <source>
        <dbReference type="EMBL" id="TRM61568.1"/>
    </source>
</evidence>
<dbReference type="EMBL" id="VDMD01000016">
    <property type="protein sequence ID" value="TRM61568.1"/>
    <property type="molecule type" value="Genomic_DNA"/>
</dbReference>
<feature type="compositionally biased region" description="Low complexity" evidence="1">
    <location>
        <begin position="279"/>
        <end position="288"/>
    </location>
</feature>
<feature type="compositionally biased region" description="Basic and acidic residues" evidence="1">
    <location>
        <begin position="232"/>
        <end position="278"/>
    </location>
</feature>
<feature type="compositionally biased region" description="Pro residues" evidence="1">
    <location>
        <begin position="167"/>
        <end position="178"/>
    </location>
</feature>
<evidence type="ECO:0000256" key="1">
    <source>
        <dbReference type="SAM" id="MobiDB-lite"/>
    </source>
</evidence>
<feature type="region of interest" description="Disordered" evidence="1">
    <location>
        <begin position="866"/>
        <end position="903"/>
    </location>
</feature>
<organism evidence="2 3">
    <name type="scientific">Schizophyllum amplum</name>
    <dbReference type="NCBI Taxonomy" id="97359"/>
    <lineage>
        <taxon>Eukaryota</taxon>
        <taxon>Fungi</taxon>
        <taxon>Dikarya</taxon>
        <taxon>Basidiomycota</taxon>
        <taxon>Agaricomycotina</taxon>
        <taxon>Agaricomycetes</taxon>
        <taxon>Agaricomycetidae</taxon>
        <taxon>Agaricales</taxon>
        <taxon>Schizophyllaceae</taxon>
        <taxon>Schizophyllum</taxon>
    </lineage>
</organism>
<protein>
    <recommendedName>
        <fullName evidence="4">Histone deacetylation protein Rxt3-domain-containing protein</fullName>
    </recommendedName>
</protein>
<feature type="compositionally biased region" description="Acidic residues" evidence="1">
    <location>
        <begin position="707"/>
        <end position="719"/>
    </location>
</feature>
<dbReference type="Proteomes" id="UP000320762">
    <property type="component" value="Unassembled WGS sequence"/>
</dbReference>
<feature type="compositionally biased region" description="Basic and acidic residues" evidence="1">
    <location>
        <begin position="456"/>
        <end position="475"/>
    </location>
</feature>
<proteinExistence type="predicted"/>
<feature type="compositionally biased region" description="Low complexity" evidence="1">
    <location>
        <begin position="129"/>
        <end position="148"/>
    </location>
</feature>
<dbReference type="AlphaFoldDB" id="A0A550C9U4"/>
<feature type="compositionally biased region" description="Polar residues" evidence="1">
    <location>
        <begin position="183"/>
        <end position="208"/>
    </location>
</feature>
<feature type="region of interest" description="Disordered" evidence="1">
    <location>
        <begin position="958"/>
        <end position="1018"/>
    </location>
</feature>
<feature type="compositionally biased region" description="Basic and acidic residues" evidence="1">
    <location>
        <begin position="431"/>
        <end position="449"/>
    </location>
</feature>
<evidence type="ECO:0000313" key="3">
    <source>
        <dbReference type="Proteomes" id="UP000320762"/>
    </source>
</evidence>
<dbReference type="OrthoDB" id="3596986at2759"/>
<accession>A0A550C9U4</accession>
<evidence type="ECO:0008006" key="4">
    <source>
        <dbReference type="Google" id="ProtNLM"/>
    </source>
</evidence>